<evidence type="ECO:0000256" key="1">
    <source>
        <dbReference type="SAM" id="MobiDB-lite"/>
    </source>
</evidence>
<proteinExistence type="predicted"/>
<feature type="compositionally biased region" description="Basic and acidic residues" evidence="1">
    <location>
        <begin position="19"/>
        <end position="29"/>
    </location>
</feature>
<dbReference type="eggNOG" id="ENOG502TIMT">
    <property type="taxonomic scope" value="Eukaryota"/>
</dbReference>
<dbReference type="WBParaSite" id="Csp11.Scaffold629.g11560.t1">
    <property type="protein sequence ID" value="Csp11.Scaffold629.g11560.t1"/>
    <property type="gene ID" value="Csp11.Scaffold629.g11560"/>
</dbReference>
<feature type="compositionally biased region" description="Low complexity" evidence="1">
    <location>
        <begin position="1"/>
        <end position="13"/>
    </location>
</feature>
<sequence length="133" mass="13952">MSDVAETVAVQEPEVVEPTEEKEVEKTDAGSDDVVVVEDKVEEQNGEKVDEAPAESAETNEAEAEAEAAEEENKAENGEAKDTNGNDRKRVSSAHEEAAVVEAEEDAPSAKKSKVDDEIDVAAAGDAPAVAAE</sequence>
<dbReference type="AlphaFoldDB" id="A0A1I7TTA7"/>
<feature type="region of interest" description="Disordered" evidence="1">
    <location>
        <begin position="1"/>
        <end position="133"/>
    </location>
</feature>
<evidence type="ECO:0000313" key="2">
    <source>
        <dbReference type="Proteomes" id="UP000095282"/>
    </source>
</evidence>
<feature type="compositionally biased region" description="Low complexity" evidence="1">
    <location>
        <begin position="121"/>
        <end position="133"/>
    </location>
</feature>
<feature type="compositionally biased region" description="Basic and acidic residues" evidence="1">
    <location>
        <begin position="37"/>
        <end position="51"/>
    </location>
</feature>
<name>A0A1I7TTA7_9PELO</name>
<accession>A0A1I7TTA7</accession>
<reference evidence="3" key="1">
    <citation type="submission" date="2016-11" db="UniProtKB">
        <authorList>
            <consortium name="WormBaseParasite"/>
        </authorList>
    </citation>
    <scope>IDENTIFICATION</scope>
</reference>
<evidence type="ECO:0000313" key="3">
    <source>
        <dbReference type="WBParaSite" id="Csp11.Scaffold629.g11560.t1"/>
    </source>
</evidence>
<feature type="compositionally biased region" description="Basic and acidic residues" evidence="1">
    <location>
        <begin position="71"/>
        <end position="98"/>
    </location>
</feature>
<keyword evidence="2" id="KW-1185">Reference proteome</keyword>
<protein>
    <submittedName>
        <fullName evidence="3">Prothymosin alpha-like</fullName>
    </submittedName>
</protein>
<organism evidence="2 3">
    <name type="scientific">Caenorhabditis tropicalis</name>
    <dbReference type="NCBI Taxonomy" id="1561998"/>
    <lineage>
        <taxon>Eukaryota</taxon>
        <taxon>Metazoa</taxon>
        <taxon>Ecdysozoa</taxon>
        <taxon>Nematoda</taxon>
        <taxon>Chromadorea</taxon>
        <taxon>Rhabditida</taxon>
        <taxon>Rhabditina</taxon>
        <taxon>Rhabditomorpha</taxon>
        <taxon>Rhabditoidea</taxon>
        <taxon>Rhabditidae</taxon>
        <taxon>Peloderinae</taxon>
        <taxon>Caenorhabditis</taxon>
    </lineage>
</organism>
<dbReference type="STRING" id="1561998.A0A1I7TTA7"/>
<dbReference type="Proteomes" id="UP000095282">
    <property type="component" value="Unplaced"/>
</dbReference>
<feature type="compositionally biased region" description="Acidic residues" evidence="1">
    <location>
        <begin position="58"/>
        <end position="70"/>
    </location>
</feature>